<keyword evidence="2" id="KW-0479">Metal-binding</keyword>
<dbReference type="KEGG" id="ehx:EMIHUDRAFT_238963"/>
<dbReference type="EnsemblProtists" id="EOD24135">
    <property type="protein sequence ID" value="EOD24135"/>
    <property type="gene ID" value="EMIHUDRAFT_238963"/>
</dbReference>
<dbReference type="PROSITE" id="PS00149">
    <property type="entry name" value="SULFATASE_2"/>
    <property type="match status" value="1"/>
</dbReference>
<dbReference type="InterPro" id="IPR050738">
    <property type="entry name" value="Sulfatase"/>
</dbReference>
<dbReference type="eggNOG" id="KOG3867">
    <property type="taxonomic scope" value="Eukaryota"/>
</dbReference>
<dbReference type="STRING" id="2903.R1EBT2"/>
<keyword evidence="7" id="KW-1185">Reference proteome</keyword>
<reference evidence="7" key="1">
    <citation type="journal article" date="2013" name="Nature">
        <title>Pan genome of the phytoplankton Emiliania underpins its global distribution.</title>
        <authorList>
            <person name="Read B.A."/>
            <person name="Kegel J."/>
            <person name="Klute M.J."/>
            <person name="Kuo A."/>
            <person name="Lefebvre S.C."/>
            <person name="Maumus F."/>
            <person name="Mayer C."/>
            <person name="Miller J."/>
            <person name="Monier A."/>
            <person name="Salamov A."/>
            <person name="Young J."/>
            <person name="Aguilar M."/>
            <person name="Claverie J.M."/>
            <person name="Frickenhaus S."/>
            <person name="Gonzalez K."/>
            <person name="Herman E.K."/>
            <person name="Lin Y.C."/>
            <person name="Napier J."/>
            <person name="Ogata H."/>
            <person name="Sarno A.F."/>
            <person name="Shmutz J."/>
            <person name="Schroeder D."/>
            <person name="de Vargas C."/>
            <person name="Verret F."/>
            <person name="von Dassow P."/>
            <person name="Valentin K."/>
            <person name="Van de Peer Y."/>
            <person name="Wheeler G."/>
            <person name="Dacks J.B."/>
            <person name="Delwiche C.F."/>
            <person name="Dyhrman S.T."/>
            <person name="Glockner G."/>
            <person name="John U."/>
            <person name="Richards T."/>
            <person name="Worden A.Z."/>
            <person name="Zhang X."/>
            <person name="Grigoriev I.V."/>
            <person name="Allen A.E."/>
            <person name="Bidle K."/>
            <person name="Borodovsky M."/>
            <person name="Bowler C."/>
            <person name="Brownlee C."/>
            <person name="Cock J.M."/>
            <person name="Elias M."/>
            <person name="Gladyshev V.N."/>
            <person name="Groth M."/>
            <person name="Guda C."/>
            <person name="Hadaegh A."/>
            <person name="Iglesias-Rodriguez M.D."/>
            <person name="Jenkins J."/>
            <person name="Jones B.M."/>
            <person name="Lawson T."/>
            <person name="Leese F."/>
            <person name="Lindquist E."/>
            <person name="Lobanov A."/>
            <person name="Lomsadze A."/>
            <person name="Malik S.B."/>
            <person name="Marsh M.E."/>
            <person name="Mackinder L."/>
            <person name="Mock T."/>
            <person name="Mueller-Roeber B."/>
            <person name="Pagarete A."/>
            <person name="Parker M."/>
            <person name="Probert I."/>
            <person name="Quesneville H."/>
            <person name="Raines C."/>
            <person name="Rensing S.A."/>
            <person name="Riano-Pachon D.M."/>
            <person name="Richier S."/>
            <person name="Rokitta S."/>
            <person name="Shiraiwa Y."/>
            <person name="Soanes D.M."/>
            <person name="van der Giezen M."/>
            <person name="Wahlund T.M."/>
            <person name="Williams B."/>
            <person name="Wilson W."/>
            <person name="Wolfe G."/>
            <person name="Wurch L.L."/>
        </authorList>
    </citation>
    <scope>NUCLEOTIDE SEQUENCE</scope>
</reference>
<dbReference type="PROSITE" id="PS00523">
    <property type="entry name" value="SULFATASE_1"/>
    <property type="match status" value="1"/>
</dbReference>
<dbReference type="PaxDb" id="2903-EOD24135"/>
<reference evidence="6" key="2">
    <citation type="submission" date="2024-10" db="UniProtKB">
        <authorList>
            <consortium name="EnsemblProtists"/>
        </authorList>
    </citation>
    <scope>IDENTIFICATION</scope>
</reference>
<evidence type="ECO:0000256" key="1">
    <source>
        <dbReference type="ARBA" id="ARBA00008779"/>
    </source>
</evidence>
<dbReference type="Pfam" id="PF00884">
    <property type="entry name" value="Sulfatase"/>
    <property type="match status" value="1"/>
</dbReference>
<sequence>MRPLYRSVAAIVAIHILLLLGGAALLRLRTEPKAAPEAEMVMRVPIRLPRPNRSTGLFRNRSKGARLPVKPRSRGPNVALLLADDLQAPDLRLGHTPHVDSIGQSGLRFTNAHTPSPLCTPSRFALLTGRHPSCHLAKNDWSPQTVEQRSLNNTLSRSAALRPIEFSINLEQTAMPTIGSLLQQRGYTTGFIGKWHVGYPQGLVSEAERRRIVATDVAASPALWGGVREAVLSSYRAAQAHIRRSGFDSAERIYINNLYPEQHTLPASMLRHNVEWLTDGAARFLARAGAENGTRGNGRRRPFFLHVAFTLPHNPDVLGSLQADPRWTPGGIWAMPNRSSVLERRAAVCRAANVSKYGHRHYPLALAWLDSGVGEVLSSLRSLQLDSSTLVLFTSDHAAFDKGHCYSGGSRVPLLLRWPGPLPVTRRRRPLPHLVSHLDLLPTLLDLAAAPPHLEALTSSAVSFASPAKPSLDAAPPPFEPASGLRGRSLAPLLATAARNELYRGGVWWEEGWAADSPFGRVILCEVGRSRAAFDGAYRLLYAPHLAGRNASTLTGGAWSVESAYPAHRHHEAYWRALQLYDVAADPAEAHDLLALGADVGEAARRALSLLRAALQAHLDGAFVGSECLAVPAEGSDGRVLKKSAAR</sequence>
<dbReference type="PANTHER" id="PTHR42693:SF33">
    <property type="entry name" value="ARYLSULFATASE"/>
    <property type="match status" value="1"/>
</dbReference>
<evidence type="ECO:0000256" key="4">
    <source>
        <dbReference type="ARBA" id="ARBA00022837"/>
    </source>
</evidence>
<dbReference type="SUPFAM" id="SSF53649">
    <property type="entry name" value="Alkaline phosphatase-like"/>
    <property type="match status" value="1"/>
</dbReference>
<dbReference type="Gene3D" id="3.40.720.10">
    <property type="entry name" value="Alkaline Phosphatase, subunit A"/>
    <property type="match status" value="1"/>
</dbReference>
<dbReference type="InterPro" id="IPR000917">
    <property type="entry name" value="Sulfatase_N"/>
</dbReference>
<proteinExistence type="inferred from homology"/>
<protein>
    <recommendedName>
        <fullName evidence="5">Sulfatase N-terminal domain-containing protein</fullName>
    </recommendedName>
</protein>
<evidence type="ECO:0000256" key="2">
    <source>
        <dbReference type="ARBA" id="ARBA00022723"/>
    </source>
</evidence>
<dbReference type="PANTHER" id="PTHR42693">
    <property type="entry name" value="ARYLSULFATASE FAMILY MEMBER"/>
    <property type="match status" value="1"/>
</dbReference>
<evidence type="ECO:0000256" key="3">
    <source>
        <dbReference type="ARBA" id="ARBA00022801"/>
    </source>
</evidence>
<dbReference type="InterPro" id="IPR017850">
    <property type="entry name" value="Alkaline_phosphatase_core_sf"/>
</dbReference>
<evidence type="ECO:0000259" key="5">
    <source>
        <dbReference type="Pfam" id="PF00884"/>
    </source>
</evidence>
<dbReference type="HOGENOM" id="CLU_423615_0_0_1"/>
<dbReference type="AlphaFoldDB" id="A0A0D3JKV0"/>
<evidence type="ECO:0000313" key="6">
    <source>
        <dbReference type="EnsemblProtists" id="EOD24135"/>
    </source>
</evidence>
<dbReference type="InterPro" id="IPR024607">
    <property type="entry name" value="Sulfatase_CS"/>
</dbReference>
<accession>A0A0D3JKV0</accession>
<dbReference type="RefSeq" id="XP_005776564.1">
    <property type="nucleotide sequence ID" value="XM_005776507.1"/>
</dbReference>
<dbReference type="GeneID" id="17269679"/>
<name>A0A0D3JKV0_EMIH1</name>
<keyword evidence="4" id="KW-0106">Calcium</keyword>
<organism evidence="6 7">
    <name type="scientific">Emiliania huxleyi (strain CCMP1516)</name>
    <dbReference type="NCBI Taxonomy" id="280463"/>
    <lineage>
        <taxon>Eukaryota</taxon>
        <taxon>Haptista</taxon>
        <taxon>Haptophyta</taxon>
        <taxon>Prymnesiophyceae</taxon>
        <taxon>Isochrysidales</taxon>
        <taxon>Noelaerhabdaceae</taxon>
        <taxon>Emiliania</taxon>
    </lineage>
</organism>
<keyword evidence="3" id="KW-0378">Hydrolase</keyword>
<dbReference type="GO" id="GO:0046872">
    <property type="term" value="F:metal ion binding"/>
    <property type="evidence" value="ECO:0007669"/>
    <property type="project" value="UniProtKB-KW"/>
</dbReference>
<dbReference type="Proteomes" id="UP000013827">
    <property type="component" value="Unassembled WGS sequence"/>
</dbReference>
<comment type="similarity">
    <text evidence="1">Belongs to the sulfatase family.</text>
</comment>
<feature type="domain" description="Sulfatase N-terminal" evidence="5">
    <location>
        <begin position="76"/>
        <end position="448"/>
    </location>
</feature>
<evidence type="ECO:0000313" key="7">
    <source>
        <dbReference type="Proteomes" id="UP000013827"/>
    </source>
</evidence>
<dbReference type="GO" id="GO:0004065">
    <property type="term" value="F:arylsulfatase activity"/>
    <property type="evidence" value="ECO:0007669"/>
    <property type="project" value="TreeGrafter"/>
</dbReference>